<evidence type="ECO:0000256" key="6">
    <source>
        <dbReference type="ARBA" id="ARBA00022741"/>
    </source>
</evidence>
<dbReference type="InterPro" id="IPR013815">
    <property type="entry name" value="ATP_grasp_subdomain_1"/>
</dbReference>
<dbReference type="PROSITE" id="PS50975">
    <property type="entry name" value="ATP_GRASP"/>
    <property type="match status" value="1"/>
</dbReference>
<dbReference type="EMBL" id="JAUSTY010000021">
    <property type="protein sequence ID" value="MDQ0167939.1"/>
    <property type="molecule type" value="Genomic_DNA"/>
</dbReference>
<comment type="pathway">
    <text evidence="13">Cell wall biogenesis; peptidoglycan biosynthesis.</text>
</comment>
<evidence type="ECO:0000256" key="2">
    <source>
        <dbReference type="ARBA" id="ARBA00001946"/>
    </source>
</evidence>
<dbReference type="Gene3D" id="3.30.1490.20">
    <property type="entry name" value="ATP-grasp fold, A domain"/>
    <property type="match status" value="1"/>
</dbReference>
<evidence type="ECO:0000259" key="15">
    <source>
        <dbReference type="PROSITE" id="PS50975"/>
    </source>
</evidence>
<dbReference type="PIRSF" id="PIRSF039102">
    <property type="entry name" value="Ddl/VanB"/>
    <property type="match status" value="1"/>
</dbReference>
<comment type="function">
    <text evidence="13">Cell wall formation.</text>
</comment>
<evidence type="ECO:0000256" key="9">
    <source>
        <dbReference type="ARBA" id="ARBA00022960"/>
    </source>
</evidence>
<proteinExistence type="inferred from homology"/>
<dbReference type="PANTHER" id="PTHR23132:SF25">
    <property type="entry name" value="D-ALANINE--D-ALANINE LIGASE A"/>
    <property type="match status" value="1"/>
</dbReference>
<keyword evidence="10 13" id="KW-0573">Peptidoglycan synthesis</keyword>
<evidence type="ECO:0000256" key="3">
    <source>
        <dbReference type="ARBA" id="ARBA00010871"/>
    </source>
</evidence>
<comment type="subcellular location">
    <subcellularLocation>
        <location evidence="13">Cytoplasm</location>
    </subcellularLocation>
</comment>
<feature type="domain" description="ATP-grasp" evidence="15">
    <location>
        <begin position="146"/>
        <end position="349"/>
    </location>
</feature>
<dbReference type="PROSITE" id="PS00843">
    <property type="entry name" value="DALA_DALA_LIGASE_1"/>
    <property type="match status" value="1"/>
</dbReference>
<dbReference type="InterPro" id="IPR005905">
    <property type="entry name" value="D_ala_D_ala"/>
</dbReference>
<evidence type="ECO:0000313" key="17">
    <source>
        <dbReference type="Proteomes" id="UP001235840"/>
    </source>
</evidence>
<dbReference type="PROSITE" id="PS00844">
    <property type="entry name" value="DALA_DALA_LIGASE_2"/>
    <property type="match status" value="1"/>
</dbReference>
<keyword evidence="6 14" id="KW-0547">Nucleotide-binding</keyword>
<reference evidence="16 17" key="1">
    <citation type="submission" date="2023-07" db="EMBL/GenBank/DDBJ databases">
        <title>Genomic Encyclopedia of Type Strains, Phase IV (KMG-IV): sequencing the most valuable type-strain genomes for metagenomic binning, comparative biology and taxonomic classification.</title>
        <authorList>
            <person name="Goeker M."/>
        </authorList>
    </citation>
    <scope>NUCLEOTIDE SEQUENCE [LARGE SCALE GENOMIC DNA]</scope>
    <source>
        <strain evidence="16 17">DSM 12751</strain>
    </source>
</reference>
<comment type="cofactor">
    <cofactor evidence="2">
        <name>Mg(2+)</name>
        <dbReference type="ChEBI" id="CHEBI:18420"/>
    </cofactor>
</comment>
<dbReference type="Pfam" id="PF01820">
    <property type="entry name" value="Dala_Dala_lig_N"/>
    <property type="match status" value="1"/>
</dbReference>
<comment type="cofactor">
    <cofactor evidence="1">
        <name>Mn(2+)</name>
        <dbReference type="ChEBI" id="CHEBI:29035"/>
    </cofactor>
</comment>
<keyword evidence="5" id="KW-0479">Metal-binding</keyword>
<evidence type="ECO:0000256" key="11">
    <source>
        <dbReference type="ARBA" id="ARBA00023211"/>
    </source>
</evidence>
<sequence length="366" mass="40521">MSNKIRVGIIFGGKSAEHEVSLQSAKNVIDAIDKNKYEVELIGIDKSGKWHIHRASEFLLNAENPKLIQLNRSNEGIALVPGEDQNQLLNTTQAKSLSQVDVVFPILHGPLGEDGTIQGLLKLANLPFVGASVLGSAISMDKDVAKRLLRDAGIPIADFVSVSKASAKRITFDQLKSKLGAPLFIKPANLGSSVGVSKVNNEEEFNQALKDAFKYDNKVLVEEFVKGREIECSVLGNEDPMASVAGEILPQQDFYSYEAKYIDENGALLQIPADISDEMTKRVQAMAIEVFQVLCCEGMARVDFFLKEDGQLIVNEINTIPGFTKISMYPKLWEVSGLSYPELIKRLIELARERFERDQELKSTYD</sequence>
<keyword evidence="8" id="KW-0460">Magnesium</keyword>
<evidence type="ECO:0000256" key="10">
    <source>
        <dbReference type="ARBA" id="ARBA00022984"/>
    </source>
</evidence>
<evidence type="ECO:0000256" key="13">
    <source>
        <dbReference type="HAMAP-Rule" id="MF_00047"/>
    </source>
</evidence>
<accession>A0ABT9W3X6</accession>
<dbReference type="InterPro" id="IPR016185">
    <property type="entry name" value="PreATP-grasp_dom_sf"/>
</dbReference>
<comment type="caution">
    <text evidence="16">The sequence shown here is derived from an EMBL/GenBank/DDBJ whole genome shotgun (WGS) entry which is preliminary data.</text>
</comment>
<dbReference type="SUPFAM" id="SSF56059">
    <property type="entry name" value="Glutathione synthetase ATP-binding domain-like"/>
    <property type="match status" value="1"/>
</dbReference>
<evidence type="ECO:0000256" key="4">
    <source>
        <dbReference type="ARBA" id="ARBA00022598"/>
    </source>
</evidence>
<dbReference type="InterPro" id="IPR011095">
    <property type="entry name" value="Dala_Dala_lig_C"/>
</dbReference>
<dbReference type="NCBIfam" id="NF002528">
    <property type="entry name" value="PRK01966.1-4"/>
    <property type="match status" value="1"/>
</dbReference>
<keyword evidence="17" id="KW-1185">Reference proteome</keyword>
<dbReference type="InterPro" id="IPR000291">
    <property type="entry name" value="D-Ala_lig_Van_CS"/>
</dbReference>
<gene>
    <name evidence="13" type="primary">ddl</name>
    <name evidence="16" type="ORF">J2S11_003869</name>
</gene>
<keyword evidence="9 13" id="KW-0133">Cell shape</keyword>
<evidence type="ECO:0000256" key="7">
    <source>
        <dbReference type="ARBA" id="ARBA00022840"/>
    </source>
</evidence>
<dbReference type="GO" id="GO:0008716">
    <property type="term" value="F:D-alanine-D-alanine ligase activity"/>
    <property type="evidence" value="ECO:0007669"/>
    <property type="project" value="UniProtKB-EC"/>
</dbReference>
<evidence type="ECO:0000256" key="8">
    <source>
        <dbReference type="ARBA" id="ARBA00022842"/>
    </source>
</evidence>
<evidence type="ECO:0000313" key="16">
    <source>
        <dbReference type="EMBL" id="MDQ0167939.1"/>
    </source>
</evidence>
<dbReference type="EC" id="6.3.2.4" evidence="13"/>
<keyword evidence="13" id="KW-0963">Cytoplasm</keyword>
<dbReference type="InterPro" id="IPR011761">
    <property type="entry name" value="ATP-grasp"/>
</dbReference>
<dbReference type="NCBIfam" id="NF002378">
    <property type="entry name" value="PRK01372.1"/>
    <property type="match status" value="1"/>
</dbReference>
<organism evidence="16 17">
    <name type="scientific">Caldalkalibacillus horti</name>
    <dbReference type="NCBI Taxonomy" id="77523"/>
    <lineage>
        <taxon>Bacteria</taxon>
        <taxon>Bacillati</taxon>
        <taxon>Bacillota</taxon>
        <taxon>Bacilli</taxon>
        <taxon>Bacillales</taxon>
        <taxon>Bacillaceae</taxon>
        <taxon>Caldalkalibacillus</taxon>
    </lineage>
</organism>
<evidence type="ECO:0000256" key="1">
    <source>
        <dbReference type="ARBA" id="ARBA00001936"/>
    </source>
</evidence>
<protein>
    <recommendedName>
        <fullName evidence="13">D-alanine--D-alanine ligase</fullName>
        <ecNumber evidence="13">6.3.2.4</ecNumber>
    </recommendedName>
    <alternativeName>
        <fullName evidence="13">D-Ala-D-Ala ligase</fullName>
    </alternativeName>
    <alternativeName>
        <fullName evidence="13">D-alanylalanine synthetase</fullName>
    </alternativeName>
</protein>
<dbReference type="Proteomes" id="UP001235840">
    <property type="component" value="Unassembled WGS sequence"/>
</dbReference>
<evidence type="ECO:0000256" key="5">
    <source>
        <dbReference type="ARBA" id="ARBA00022723"/>
    </source>
</evidence>
<dbReference type="InterPro" id="IPR011127">
    <property type="entry name" value="Dala_Dala_lig_N"/>
</dbReference>
<dbReference type="Gene3D" id="3.30.470.20">
    <property type="entry name" value="ATP-grasp fold, B domain"/>
    <property type="match status" value="1"/>
</dbReference>
<dbReference type="SUPFAM" id="SSF52440">
    <property type="entry name" value="PreATP-grasp domain"/>
    <property type="match status" value="1"/>
</dbReference>
<dbReference type="RefSeq" id="WP_307397270.1">
    <property type="nucleotide sequence ID" value="NZ_BAAADK010000013.1"/>
</dbReference>
<dbReference type="HAMAP" id="MF_00047">
    <property type="entry name" value="Dala_Dala_lig"/>
    <property type="match status" value="1"/>
</dbReference>
<keyword evidence="11" id="KW-0464">Manganese</keyword>
<dbReference type="Gene3D" id="3.40.50.20">
    <property type="match status" value="1"/>
</dbReference>
<keyword evidence="12 13" id="KW-0961">Cell wall biogenesis/degradation</keyword>
<keyword evidence="4 13" id="KW-0436">Ligase</keyword>
<comment type="similarity">
    <text evidence="3 13">Belongs to the D-alanine--D-alanine ligase family.</text>
</comment>
<dbReference type="Pfam" id="PF07478">
    <property type="entry name" value="Dala_Dala_lig_C"/>
    <property type="match status" value="1"/>
</dbReference>
<dbReference type="NCBIfam" id="NF002525">
    <property type="entry name" value="PRK01966.1-1"/>
    <property type="match status" value="1"/>
</dbReference>
<evidence type="ECO:0000256" key="14">
    <source>
        <dbReference type="PROSITE-ProRule" id="PRU00409"/>
    </source>
</evidence>
<dbReference type="PANTHER" id="PTHR23132">
    <property type="entry name" value="D-ALANINE--D-ALANINE LIGASE"/>
    <property type="match status" value="1"/>
</dbReference>
<comment type="catalytic activity">
    <reaction evidence="13">
        <text>2 D-alanine + ATP = D-alanyl-D-alanine + ADP + phosphate + H(+)</text>
        <dbReference type="Rhea" id="RHEA:11224"/>
        <dbReference type="ChEBI" id="CHEBI:15378"/>
        <dbReference type="ChEBI" id="CHEBI:30616"/>
        <dbReference type="ChEBI" id="CHEBI:43474"/>
        <dbReference type="ChEBI" id="CHEBI:57416"/>
        <dbReference type="ChEBI" id="CHEBI:57822"/>
        <dbReference type="ChEBI" id="CHEBI:456216"/>
        <dbReference type="EC" id="6.3.2.4"/>
    </reaction>
</comment>
<name>A0ABT9W3X6_9BACI</name>
<evidence type="ECO:0000256" key="12">
    <source>
        <dbReference type="ARBA" id="ARBA00023316"/>
    </source>
</evidence>
<keyword evidence="7 14" id="KW-0067">ATP-binding</keyword>
<dbReference type="NCBIfam" id="TIGR01205">
    <property type="entry name" value="D_ala_D_alaTIGR"/>
    <property type="match status" value="1"/>
</dbReference>